<proteinExistence type="predicted"/>
<dbReference type="Proteomes" id="UP000199317">
    <property type="component" value="Unassembled WGS sequence"/>
</dbReference>
<organism evidence="2 3">
    <name type="scientific">Paracidovorax cattleyae</name>
    <dbReference type="NCBI Taxonomy" id="80868"/>
    <lineage>
        <taxon>Bacteria</taxon>
        <taxon>Pseudomonadati</taxon>
        <taxon>Pseudomonadota</taxon>
        <taxon>Betaproteobacteria</taxon>
        <taxon>Burkholderiales</taxon>
        <taxon>Comamonadaceae</taxon>
        <taxon>Paracidovorax</taxon>
    </lineage>
</organism>
<evidence type="ECO:0000256" key="1">
    <source>
        <dbReference type="SAM" id="MobiDB-lite"/>
    </source>
</evidence>
<sequence>LADAVAGFKLDAHGSAGHAHQRPALGASGHPA</sequence>
<gene>
    <name evidence="2" type="ORF">SAMN04489708_1921</name>
</gene>
<feature type="non-terminal residue" evidence="2">
    <location>
        <position position="1"/>
    </location>
</feature>
<dbReference type="EMBL" id="FNJL01000092">
    <property type="protein sequence ID" value="SDP95617.1"/>
    <property type="molecule type" value="Genomic_DNA"/>
</dbReference>
<name>A0A1H0WY54_9BURK</name>
<keyword evidence="3" id="KW-1185">Reference proteome</keyword>
<evidence type="ECO:0000313" key="3">
    <source>
        <dbReference type="Proteomes" id="UP000199317"/>
    </source>
</evidence>
<evidence type="ECO:0000313" key="2">
    <source>
        <dbReference type="EMBL" id="SDP95617.1"/>
    </source>
</evidence>
<dbReference type="AlphaFoldDB" id="A0A1H0WY54"/>
<accession>A0A1H0WY54</accession>
<protein>
    <submittedName>
        <fullName evidence="2">Methyl-accepting chemotaxis protein</fullName>
    </submittedName>
</protein>
<reference evidence="3" key="1">
    <citation type="submission" date="2016-10" db="EMBL/GenBank/DDBJ databases">
        <authorList>
            <person name="Varghese N."/>
            <person name="Submissions S."/>
        </authorList>
    </citation>
    <scope>NUCLEOTIDE SEQUENCE [LARGE SCALE GENOMIC DNA]</scope>
    <source>
        <strain evidence="3">DSM 17101</strain>
    </source>
</reference>
<feature type="region of interest" description="Disordered" evidence="1">
    <location>
        <begin position="12"/>
        <end position="32"/>
    </location>
</feature>